<protein>
    <submittedName>
        <fullName evidence="1">Uncharacterized protein</fullName>
    </submittedName>
</protein>
<reference evidence="1 2" key="1">
    <citation type="submission" date="2017-04" db="EMBL/GenBank/DDBJ databases">
        <authorList>
            <person name="Afonso C.L."/>
            <person name="Miller P.J."/>
            <person name="Scott M.A."/>
            <person name="Spackman E."/>
            <person name="Goraichik I."/>
            <person name="Dimitrov K.M."/>
            <person name="Suarez D.L."/>
            <person name="Swayne D.E."/>
        </authorList>
    </citation>
    <scope>NUCLEOTIDE SEQUENCE [LARGE SCALE GENOMIC DNA]</scope>
    <source>
        <strain evidence="1 2">DSM 3385</strain>
    </source>
</reference>
<evidence type="ECO:0000313" key="1">
    <source>
        <dbReference type="EMBL" id="SMD05104.1"/>
    </source>
</evidence>
<keyword evidence="2" id="KW-1185">Reference proteome</keyword>
<evidence type="ECO:0000313" key="2">
    <source>
        <dbReference type="Proteomes" id="UP000192418"/>
    </source>
</evidence>
<gene>
    <name evidence="1" type="ORF">SAMN02746065_12510</name>
</gene>
<dbReference type="Proteomes" id="UP000192418">
    <property type="component" value="Unassembled WGS sequence"/>
</dbReference>
<proteinExistence type="predicted"/>
<dbReference type="AlphaFoldDB" id="A0A1W2E5T5"/>
<organism evidence="1 2">
    <name type="scientific">Desulfocicer vacuolatum DSM 3385</name>
    <dbReference type="NCBI Taxonomy" id="1121400"/>
    <lineage>
        <taxon>Bacteria</taxon>
        <taxon>Pseudomonadati</taxon>
        <taxon>Thermodesulfobacteriota</taxon>
        <taxon>Desulfobacteria</taxon>
        <taxon>Desulfobacterales</taxon>
        <taxon>Desulfobacteraceae</taxon>
        <taxon>Desulfocicer</taxon>
    </lineage>
</organism>
<dbReference type="STRING" id="1121400.SAMN02746065_12510"/>
<dbReference type="EMBL" id="FWXY01000025">
    <property type="protein sequence ID" value="SMD05104.1"/>
    <property type="molecule type" value="Genomic_DNA"/>
</dbReference>
<sequence length="44" mass="5018">MSEDSVLPEYLHIFVTGENEKVAAFSHKKNNNLECQNGRQKSSH</sequence>
<name>A0A1W2E5T5_9BACT</name>
<accession>A0A1W2E5T5</accession>